<gene>
    <name evidence="1" type="ORF">GCM10011518_19470</name>
</gene>
<name>A0ABQ1U4W2_9FLAO</name>
<accession>A0ABQ1U4W2</accession>
<protein>
    <submittedName>
        <fullName evidence="1">Uncharacterized protein</fullName>
    </submittedName>
</protein>
<evidence type="ECO:0000313" key="1">
    <source>
        <dbReference type="EMBL" id="GGF10385.1"/>
    </source>
</evidence>
<comment type="caution">
    <text evidence="1">The sequence shown here is derived from an EMBL/GenBank/DDBJ whole genome shotgun (WGS) entry which is preliminary data.</text>
</comment>
<reference evidence="2" key="1">
    <citation type="journal article" date="2019" name="Int. J. Syst. Evol. Microbiol.">
        <title>The Global Catalogue of Microorganisms (GCM) 10K type strain sequencing project: providing services to taxonomists for standard genome sequencing and annotation.</title>
        <authorList>
            <consortium name="The Broad Institute Genomics Platform"/>
            <consortium name="The Broad Institute Genome Sequencing Center for Infectious Disease"/>
            <person name="Wu L."/>
            <person name="Ma J."/>
        </authorList>
    </citation>
    <scope>NUCLEOTIDE SEQUENCE [LARGE SCALE GENOMIC DNA]</scope>
    <source>
        <strain evidence="2">CGMCC 1.16060</strain>
    </source>
</reference>
<organism evidence="1 2">
    <name type="scientific">Flavobacterium limi</name>
    <dbReference type="NCBI Taxonomy" id="2045105"/>
    <lineage>
        <taxon>Bacteria</taxon>
        <taxon>Pseudomonadati</taxon>
        <taxon>Bacteroidota</taxon>
        <taxon>Flavobacteriia</taxon>
        <taxon>Flavobacteriales</taxon>
        <taxon>Flavobacteriaceae</taxon>
        <taxon>Flavobacterium</taxon>
    </lineage>
</organism>
<dbReference type="EMBL" id="BMKP01000004">
    <property type="protein sequence ID" value="GGF10385.1"/>
    <property type="molecule type" value="Genomic_DNA"/>
</dbReference>
<dbReference type="Proteomes" id="UP000655016">
    <property type="component" value="Unassembled WGS sequence"/>
</dbReference>
<keyword evidence="2" id="KW-1185">Reference proteome</keyword>
<evidence type="ECO:0000313" key="2">
    <source>
        <dbReference type="Proteomes" id="UP000655016"/>
    </source>
</evidence>
<proteinExistence type="predicted"/>
<dbReference type="RefSeq" id="WP_163394146.1">
    <property type="nucleotide sequence ID" value="NZ_BMKP01000004.1"/>
</dbReference>
<sequence length="115" mass="13412">MKSKELLNIILKLFKSHRNNSEIIKELLNREIINFSFEKKYVLNNVDFDFELVKTISKNKDLIEYYVEASDGSPYKIELIFDQKWLLKSFLFQCQGCFGNDDECLVCGGSGWGVL</sequence>